<dbReference type="Proteomes" id="UP001596067">
    <property type="component" value="Unassembled WGS sequence"/>
</dbReference>
<dbReference type="EMBL" id="JBHSOD010000066">
    <property type="protein sequence ID" value="MFC5889823.1"/>
    <property type="molecule type" value="Genomic_DNA"/>
</dbReference>
<comment type="caution">
    <text evidence="1">The sequence shown here is derived from an EMBL/GenBank/DDBJ whole genome shotgun (WGS) entry which is preliminary data.</text>
</comment>
<gene>
    <name evidence="1" type="ORF">ACFP0N_33140</name>
</gene>
<reference evidence="2" key="1">
    <citation type="journal article" date="2019" name="Int. J. Syst. Evol. Microbiol.">
        <title>The Global Catalogue of Microorganisms (GCM) 10K type strain sequencing project: providing services to taxonomists for standard genome sequencing and annotation.</title>
        <authorList>
            <consortium name="The Broad Institute Genomics Platform"/>
            <consortium name="The Broad Institute Genome Sequencing Center for Infectious Disease"/>
            <person name="Wu L."/>
            <person name="Ma J."/>
        </authorList>
    </citation>
    <scope>NUCLEOTIDE SEQUENCE [LARGE SCALE GENOMIC DNA]</scope>
    <source>
        <strain evidence="2">CGMCC 4.1469</strain>
    </source>
</reference>
<sequence length="76" mass="8211">MRISQRSPSAQRLADAEQQLRAVAGGQPVTEEGVAVPDGGAAAFLYRHEFLPDGRVRTVMVRLDAVGMPFPPPDRP</sequence>
<dbReference type="RefSeq" id="WP_313761427.1">
    <property type="nucleotide sequence ID" value="NZ_JBHSOD010000066.1"/>
</dbReference>
<accession>A0ABW1F9G5</accession>
<protein>
    <submittedName>
        <fullName evidence="1">Uncharacterized protein</fullName>
    </submittedName>
</protein>
<evidence type="ECO:0000313" key="2">
    <source>
        <dbReference type="Proteomes" id="UP001596067"/>
    </source>
</evidence>
<evidence type="ECO:0000313" key="1">
    <source>
        <dbReference type="EMBL" id="MFC5889823.1"/>
    </source>
</evidence>
<organism evidence="1 2">
    <name type="scientific">Kitasatospora aburaviensis</name>
    <dbReference type="NCBI Taxonomy" id="67265"/>
    <lineage>
        <taxon>Bacteria</taxon>
        <taxon>Bacillati</taxon>
        <taxon>Actinomycetota</taxon>
        <taxon>Actinomycetes</taxon>
        <taxon>Kitasatosporales</taxon>
        <taxon>Streptomycetaceae</taxon>
        <taxon>Kitasatospora</taxon>
    </lineage>
</organism>
<name>A0ABW1F9G5_9ACTN</name>
<keyword evidence="2" id="KW-1185">Reference proteome</keyword>
<proteinExistence type="predicted"/>